<gene>
    <name evidence="3" type="ORF">FAM09_23605</name>
</gene>
<comment type="caution">
    <text evidence="3">The sequence shown here is derived from an EMBL/GenBank/DDBJ whole genome shotgun (WGS) entry which is preliminary data.</text>
</comment>
<reference evidence="3 4" key="1">
    <citation type="submission" date="2019-04" db="EMBL/GenBank/DDBJ databases">
        <title>Niastella caeni sp. nov., isolated from activated sludge.</title>
        <authorList>
            <person name="Sheng M."/>
        </authorList>
    </citation>
    <scope>NUCLEOTIDE SEQUENCE [LARGE SCALE GENOMIC DNA]</scope>
    <source>
        <strain evidence="3 4">HX-2-15</strain>
    </source>
</reference>
<dbReference type="Pfam" id="PF14028">
    <property type="entry name" value="Lant_dehydr_C"/>
    <property type="match status" value="1"/>
</dbReference>
<accession>A0A4S8HIL8</accession>
<proteinExistence type="predicted"/>
<organism evidence="3 4">
    <name type="scientific">Niastella caeni</name>
    <dbReference type="NCBI Taxonomy" id="2569763"/>
    <lineage>
        <taxon>Bacteria</taxon>
        <taxon>Pseudomonadati</taxon>
        <taxon>Bacteroidota</taxon>
        <taxon>Chitinophagia</taxon>
        <taxon>Chitinophagales</taxon>
        <taxon>Chitinophagaceae</taxon>
        <taxon>Niastella</taxon>
    </lineage>
</organism>
<sequence length="1050" mass="121277">MKIPYYFHPALVLRTPQFPLCQDLDEPAIRNLTDNRLFMEAIYLASPVLYDECMKWKTGVLTDTKGIQKLSRSLVKYFWRMSSRCTPFGLFSGCTVVPWGESKTQITHNHTRVKRHTRFDMHYLCALSQKLATLPGIKEHLRYFPNNSAYPVGDELRYIEYKYVGGARIHQISSVSDASYLRLILKESEKGITIDEAAALLVNDEIGSEEAAAFIDEILQAQLLTSELEPAITGEEFIYQVISVLERIWLENQNEGVREIIDILTEANRQLSQLDQHTGNAAEPYRAIQKLLDKLDIPYDESKLFQADIIIEAAQAVVSNTIQQQLLSALSLLNRMTLTRTNENLQSFIRRYYDRYEDREMPLLEVLDNESGIGYPEGKTDNHTPLVEDLLLPDKKDSEGTVRWGLVEKCLVNKVNKAIETGSFSIDLHENELTLFPGENWADLPPSLAVMFRMMDATTNTILLEHACGSSAANLLGRFAHADKAINQIVLDITAAEQKNDPEILYAEIIHLPESRVGNILLHPAFREYEIPYLAKSSLNAEHQIQLSDLVVSVKSGRIVLRSKRLNKQIIPRLSTAHNYSYNALPVYHFLCDLQMQKQRSSVSFNWGSLKYQYKFLPRVMQNNTILELASWRLLRGDYEHLMTAKEEQLPELLQAFRKEWRLPRYIVLADSDNEMLVDLESTMMVRNWLDMVKNRPGMELKEFYYPENTAVTDGQNNTYCNQFVATIIKEHATYSAPKQVQKKELPPVTADFSIGSEWLYYKFYCGVKSADKILSEAIQPAVDELLQRKAIDQFFFIRYYDPGFHIRLRLHMPDVSVIGEVIGTLSRHISQYERMGYIYKTLTDTYKRELDRYGRGTIELTEQFFYHDSEAVLKMLQHTWGDAREQIRWIWTLRSIDELLNGFGFSIGEKLSQMESMKNAFATEFNADKMLNNQLNNKYRKYRKQIEQALDPVQDDTNDLQPIMAVLKQRSEQLAPVIDKIKGRLQINEPEVTLSELLFSYIHMVVNRSVSSKPRVHELVMYDLLHQYYRSVVAREKQKTSSKIIVKAA</sequence>
<protein>
    <recommendedName>
        <fullName evidence="5">Lantibiotic dehydratase</fullName>
    </recommendedName>
</protein>
<dbReference type="OrthoDB" id="1273722at2"/>
<name>A0A4S8HIL8_9BACT</name>
<keyword evidence="4" id="KW-1185">Reference proteome</keyword>
<evidence type="ECO:0000259" key="1">
    <source>
        <dbReference type="Pfam" id="PF04738"/>
    </source>
</evidence>
<feature type="domain" description="Thiopeptide-type bacteriocin biosynthesis" evidence="2">
    <location>
        <begin position="759"/>
        <end position="1030"/>
    </location>
</feature>
<dbReference type="AlphaFoldDB" id="A0A4S8HIL8"/>
<dbReference type="InterPro" id="IPR023809">
    <property type="entry name" value="Thiopep_bacteriocin_synth_dom"/>
</dbReference>
<dbReference type="NCBIfam" id="TIGR03891">
    <property type="entry name" value="thiopep_ocin"/>
    <property type="match status" value="1"/>
</dbReference>
<dbReference type="EMBL" id="STFF01000007">
    <property type="protein sequence ID" value="THU34977.1"/>
    <property type="molecule type" value="Genomic_DNA"/>
</dbReference>
<dbReference type="Proteomes" id="UP000306918">
    <property type="component" value="Unassembled WGS sequence"/>
</dbReference>
<evidence type="ECO:0000313" key="3">
    <source>
        <dbReference type="EMBL" id="THU34977.1"/>
    </source>
</evidence>
<evidence type="ECO:0000259" key="2">
    <source>
        <dbReference type="Pfam" id="PF14028"/>
    </source>
</evidence>
<dbReference type="RefSeq" id="WP_136579620.1">
    <property type="nucleotide sequence ID" value="NZ_STFF01000007.1"/>
</dbReference>
<feature type="domain" description="Lantibiotic dehydratase N-terminal" evidence="1">
    <location>
        <begin position="36"/>
        <end position="686"/>
    </location>
</feature>
<evidence type="ECO:0000313" key="4">
    <source>
        <dbReference type="Proteomes" id="UP000306918"/>
    </source>
</evidence>
<dbReference type="InterPro" id="IPR006827">
    <property type="entry name" value="Lant_deHydtase_N"/>
</dbReference>
<evidence type="ECO:0008006" key="5">
    <source>
        <dbReference type="Google" id="ProtNLM"/>
    </source>
</evidence>
<dbReference type="Pfam" id="PF04738">
    <property type="entry name" value="Lant_dehydr_N"/>
    <property type="match status" value="1"/>
</dbReference>